<evidence type="ECO:0000313" key="3">
    <source>
        <dbReference type="EMBL" id="KAJ8912474.1"/>
    </source>
</evidence>
<feature type="compositionally biased region" description="Polar residues" evidence="1">
    <location>
        <begin position="117"/>
        <end position="146"/>
    </location>
</feature>
<evidence type="ECO:0000313" key="4">
    <source>
        <dbReference type="Proteomes" id="UP001159042"/>
    </source>
</evidence>
<gene>
    <name evidence="3" type="ORF">NQ315_014574</name>
</gene>
<reference evidence="3 4" key="1">
    <citation type="journal article" date="2023" name="Insect Mol. Biol.">
        <title>Genome sequencing provides insights into the evolution of gene families encoding plant cell wall-degrading enzymes in longhorned beetles.</title>
        <authorList>
            <person name="Shin N.R."/>
            <person name="Okamura Y."/>
            <person name="Kirsch R."/>
            <person name="Pauchet Y."/>
        </authorList>
    </citation>
    <scope>NUCLEOTIDE SEQUENCE [LARGE SCALE GENOMIC DNA]</scope>
    <source>
        <strain evidence="3">EAD_L_NR</strain>
    </source>
</reference>
<dbReference type="Proteomes" id="UP001159042">
    <property type="component" value="Unassembled WGS sequence"/>
</dbReference>
<keyword evidence="4" id="KW-1185">Reference proteome</keyword>
<feature type="compositionally biased region" description="Basic residues" evidence="1">
    <location>
        <begin position="1"/>
        <end position="20"/>
    </location>
</feature>
<feature type="compositionally biased region" description="Low complexity" evidence="1">
    <location>
        <begin position="378"/>
        <end position="392"/>
    </location>
</feature>
<evidence type="ECO:0000259" key="2">
    <source>
        <dbReference type="Pfam" id="PF03732"/>
    </source>
</evidence>
<feature type="region of interest" description="Disordered" evidence="1">
    <location>
        <begin position="1"/>
        <end position="21"/>
    </location>
</feature>
<organism evidence="3 4">
    <name type="scientific">Exocentrus adspersus</name>
    <dbReference type="NCBI Taxonomy" id="1586481"/>
    <lineage>
        <taxon>Eukaryota</taxon>
        <taxon>Metazoa</taxon>
        <taxon>Ecdysozoa</taxon>
        <taxon>Arthropoda</taxon>
        <taxon>Hexapoda</taxon>
        <taxon>Insecta</taxon>
        <taxon>Pterygota</taxon>
        <taxon>Neoptera</taxon>
        <taxon>Endopterygota</taxon>
        <taxon>Coleoptera</taxon>
        <taxon>Polyphaga</taxon>
        <taxon>Cucujiformia</taxon>
        <taxon>Chrysomeloidea</taxon>
        <taxon>Cerambycidae</taxon>
        <taxon>Lamiinae</taxon>
        <taxon>Acanthocinini</taxon>
        <taxon>Exocentrus</taxon>
    </lineage>
</organism>
<feature type="region of interest" description="Disordered" evidence="1">
    <location>
        <begin position="70"/>
        <end position="169"/>
    </location>
</feature>
<feature type="domain" description="Retrotransposon gag" evidence="2">
    <location>
        <begin position="227"/>
        <end position="319"/>
    </location>
</feature>
<dbReference type="InterPro" id="IPR005162">
    <property type="entry name" value="Retrotrans_gag_dom"/>
</dbReference>
<sequence>MPRIKPGKLQREAKKQRKNFNKTVDSGEVTFNEGRPLTPRFWDICIMSREDIPKKITRSVAVKLALTKGKEEFQPSHRSTELFGGPEVFSRSPKLARTPPQSPIPRQDSDNVFTFEPQATGSNQLDNKTVTGQGQDDQADNKSPPQEASEGERHETKTHPQERQGSSIMADTTLATSLNNQRTPTTPKFLCPTTFNPAAKNASTFLNNYDRTAAANGWDDMLKISYLHTFLEGAAYLWFERYKDNEANGQKTWAQIKADFQKEFEGEDSKRVLERKLYNRKQDQKESITSYYYDLQTLFGEYDPSFDVDQFRNYFENGIHPDHYQHYRLLMDEDTSWDKFKGIIRKLEDISAQKKTSEAVAVPTNTIQNHNCSCSHSNNNNMNNLPNRGGNNWAPRYQTGSNFNSRSQYTPLNQYRPPNTVQYRNSQSQDNNRSYNTRYYQNRGPPRRNQYTSSSANQR</sequence>
<feature type="compositionally biased region" description="Polar residues" evidence="1">
    <location>
        <begin position="398"/>
        <end position="440"/>
    </location>
</feature>
<evidence type="ECO:0000256" key="1">
    <source>
        <dbReference type="SAM" id="MobiDB-lite"/>
    </source>
</evidence>
<proteinExistence type="predicted"/>
<comment type="caution">
    <text evidence="3">The sequence shown here is derived from an EMBL/GenBank/DDBJ whole genome shotgun (WGS) entry which is preliminary data.</text>
</comment>
<accession>A0AAV8VE53</accession>
<feature type="compositionally biased region" description="Basic and acidic residues" evidence="1">
    <location>
        <begin position="150"/>
        <end position="162"/>
    </location>
</feature>
<feature type="region of interest" description="Disordered" evidence="1">
    <location>
        <begin position="378"/>
        <end position="459"/>
    </location>
</feature>
<feature type="compositionally biased region" description="Basic and acidic residues" evidence="1">
    <location>
        <begin position="70"/>
        <end position="80"/>
    </location>
</feature>
<dbReference type="PANTHER" id="PTHR33194">
    <property type="entry name" value="ZINC KNUCKLE DOMAINCONTAINING PROTEIN"/>
    <property type="match status" value="1"/>
</dbReference>
<dbReference type="PANTHER" id="PTHR33194:SF4">
    <property type="entry name" value="CCHC-TYPE DOMAIN-CONTAINING PROTEIN"/>
    <property type="match status" value="1"/>
</dbReference>
<dbReference type="EMBL" id="JANEYG010000128">
    <property type="protein sequence ID" value="KAJ8912474.1"/>
    <property type="molecule type" value="Genomic_DNA"/>
</dbReference>
<dbReference type="AlphaFoldDB" id="A0AAV8VE53"/>
<dbReference type="Pfam" id="PF03732">
    <property type="entry name" value="Retrotrans_gag"/>
    <property type="match status" value="1"/>
</dbReference>
<feature type="compositionally biased region" description="Polar residues" evidence="1">
    <location>
        <begin position="449"/>
        <end position="459"/>
    </location>
</feature>
<name>A0AAV8VE53_9CUCU</name>
<protein>
    <recommendedName>
        <fullName evidence="2">Retrotransposon gag domain-containing protein</fullName>
    </recommendedName>
</protein>